<keyword evidence="1" id="KW-0472">Membrane</keyword>
<protein>
    <recommendedName>
        <fullName evidence="4">DUF4878 domain-containing protein</fullName>
    </recommendedName>
</protein>
<evidence type="ECO:0000256" key="1">
    <source>
        <dbReference type="SAM" id="Phobius"/>
    </source>
</evidence>
<evidence type="ECO:0000313" key="2">
    <source>
        <dbReference type="EMBL" id="RJO76731.1"/>
    </source>
</evidence>
<dbReference type="OrthoDB" id="4485830at2"/>
<feature type="transmembrane region" description="Helical" evidence="1">
    <location>
        <begin position="26"/>
        <end position="49"/>
    </location>
</feature>
<dbReference type="RefSeq" id="WP_120039653.1">
    <property type="nucleotide sequence ID" value="NZ_QZFU01000016.1"/>
</dbReference>
<sequence>MAAPQKIEPPQDGVEKEPSAARSKRWVWLVAGAAALVVVLGVVVVTLVTRGGGDSAEAKVRGAIGDYTAALGKGNLAALQQTTCGPLHDFYKGIPPEQFAKVYRLSVDRKNIPIVDNVDTVRITDNKAIAQAVVYTDADPSKRTARTFDLQRTQDGWKVCDPSSAAK</sequence>
<organism evidence="2 3">
    <name type="scientific">Nocardia panacis</name>
    <dbReference type="NCBI Taxonomy" id="2340916"/>
    <lineage>
        <taxon>Bacteria</taxon>
        <taxon>Bacillati</taxon>
        <taxon>Actinomycetota</taxon>
        <taxon>Actinomycetes</taxon>
        <taxon>Mycobacteriales</taxon>
        <taxon>Nocardiaceae</taxon>
        <taxon>Nocardia</taxon>
    </lineage>
</organism>
<gene>
    <name evidence="2" type="ORF">D5S18_10745</name>
</gene>
<evidence type="ECO:0008006" key="4">
    <source>
        <dbReference type="Google" id="ProtNLM"/>
    </source>
</evidence>
<keyword evidence="3" id="KW-1185">Reference proteome</keyword>
<keyword evidence="1" id="KW-0812">Transmembrane</keyword>
<evidence type="ECO:0000313" key="3">
    <source>
        <dbReference type="Proteomes" id="UP000266677"/>
    </source>
</evidence>
<dbReference type="SUPFAM" id="SSF54427">
    <property type="entry name" value="NTF2-like"/>
    <property type="match status" value="1"/>
</dbReference>
<dbReference type="EMBL" id="QZFU01000016">
    <property type="protein sequence ID" value="RJO76731.1"/>
    <property type="molecule type" value="Genomic_DNA"/>
</dbReference>
<dbReference type="Proteomes" id="UP000266677">
    <property type="component" value="Unassembled WGS sequence"/>
</dbReference>
<keyword evidence="1" id="KW-1133">Transmembrane helix</keyword>
<accession>A0A3A4KDD1</accession>
<name>A0A3A4KDD1_9NOCA</name>
<dbReference type="InterPro" id="IPR032710">
    <property type="entry name" value="NTF2-like_dom_sf"/>
</dbReference>
<reference evidence="2 3" key="1">
    <citation type="submission" date="2018-09" db="EMBL/GenBank/DDBJ databases">
        <title>YIM PH21274 draft genome.</title>
        <authorList>
            <person name="Miao C."/>
        </authorList>
    </citation>
    <scope>NUCLEOTIDE SEQUENCE [LARGE SCALE GENOMIC DNA]</scope>
    <source>
        <strain evidence="2 3">YIM PH 21724</strain>
    </source>
</reference>
<comment type="caution">
    <text evidence="2">The sequence shown here is derived from an EMBL/GenBank/DDBJ whole genome shotgun (WGS) entry which is preliminary data.</text>
</comment>
<dbReference type="AlphaFoldDB" id="A0A3A4KDD1"/>
<proteinExistence type="predicted"/>